<feature type="signal peptide" evidence="1">
    <location>
        <begin position="1"/>
        <end position="23"/>
    </location>
</feature>
<protein>
    <submittedName>
        <fullName evidence="3">Carbohydrate metabolism domain-containing protein</fullName>
    </submittedName>
</protein>
<dbReference type="InterPro" id="IPR038653">
    <property type="entry name" value="Put_CMD_sf"/>
</dbReference>
<gene>
    <name evidence="3" type="ORF">SAMN05421818_10931</name>
</gene>
<dbReference type="InterPro" id="IPR025112">
    <property type="entry name" value="PCMD"/>
</dbReference>
<keyword evidence="1" id="KW-0732">Signal</keyword>
<dbReference type="RefSeq" id="WP_090407774.1">
    <property type="nucleotide sequence ID" value="NZ_FNDQ01000009.1"/>
</dbReference>
<sequence length="321" mass="36141">MSKLNKQLLLSSLLFLFAFVAKAQNEKVELLPLGNMNNWMVREIKESFIIGGNTQYLYEITEKKDTLKDNTPYKNIKSPWATSSVLATVSGITKGSVTVYPEKRDKGFAARLETRIERVKVLGVININVLASGTIFLGEMIEPITDTKNPQSKLVTGIPFTKKPKAMQYDYKVTTGGPSRRVNGMGKGSEVNRNDMAEIQILLQKRWEDSNGNVHAKRVGTGWERFDKSVKTWQNKHRLNVNYGDISKEKFYGSHMALRKGEDAYYTRNSKGKMVPIIEEGWGTADDEVTHLIIQFSSSNGGAYIGNTDSRLWIDNVGLVY</sequence>
<evidence type="ECO:0000256" key="1">
    <source>
        <dbReference type="SAM" id="SignalP"/>
    </source>
</evidence>
<dbReference type="AlphaFoldDB" id="A0A1G8E2U5"/>
<dbReference type="Gene3D" id="2.60.120.890">
    <property type="entry name" value="BT2081, beta-jelly-roll domain"/>
    <property type="match status" value="1"/>
</dbReference>
<feature type="domain" description="Putative carbohydrate metabolism" evidence="2">
    <location>
        <begin position="74"/>
        <end position="319"/>
    </location>
</feature>
<feature type="chain" id="PRO_5017366540" evidence="1">
    <location>
        <begin position="24"/>
        <end position="321"/>
    </location>
</feature>
<dbReference type="Pfam" id="PF13201">
    <property type="entry name" value="PCMD"/>
    <property type="match status" value="1"/>
</dbReference>
<keyword evidence="4" id="KW-1185">Reference proteome</keyword>
<proteinExistence type="predicted"/>
<dbReference type="STRING" id="702745.SAMN05421818_10931"/>
<name>A0A1G8E2U5_9FLAO</name>
<dbReference type="EMBL" id="FNDQ01000009">
    <property type="protein sequence ID" value="SDH64257.1"/>
    <property type="molecule type" value="Genomic_DNA"/>
</dbReference>
<evidence type="ECO:0000259" key="2">
    <source>
        <dbReference type="Pfam" id="PF13201"/>
    </source>
</evidence>
<evidence type="ECO:0000313" key="3">
    <source>
        <dbReference type="EMBL" id="SDH64257.1"/>
    </source>
</evidence>
<organism evidence="3 4">
    <name type="scientific">Myroides phaeus</name>
    <dbReference type="NCBI Taxonomy" id="702745"/>
    <lineage>
        <taxon>Bacteria</taxon>
        <taxon>Pseudomonadati</taxon>
        <taxon>Bacteroidota</taxon>
        <taxon>Flavobacteriia</taxon>
        <taxon>Flavobacteriales</taxon>
        <taxon>Flavobacteriaceae</taxon>
        <taxon>Myroides</taxon>
    </lineage>
</organism>
<evidence type="ECO:0000313" key="4">
    <source>
        <dbReference type="Proteomes" id="UP000243588"/>
    </source>
</evidence>
<reference evidence="4" key="1">
    <citation type="submission" date="2016-10" db="EMBL/GenBank/DDBJ databases">
        <authorList>
            <person name="Varghese N."/>
            <person name="Submissions S."/>
        </authorList>
    </citation>
    <scope>NUCLEOTIDE SEQUENCE [LARGE SCALE GENOMIC DNA]</scope>
    <source>
        <strain evidence="4">DSM 23313</strain>
    </source>
</reference>
<dbReference type="Proteomes" id="UP000243588">
    <property type="component" value="Unassembled WGS sequence"/>
</dbReference>
<accession>A0A1G8E2U5</accession>